<evidence type="ECO:0000313" key="2">
    <source>
        <dbReference type="EMBL" id="KAF0047479.1"/>
    </source>
</evidence>
<proteinExistence type="predicted"/>
<comment type="caution">
    <text evidence="2">The sequence shown here is derived from an EMBL/GenBank/DDBJ whole genome shotgun (WGS) entry which is preliminary data.</text>
</comment>
<dbReference type="EMBL" id="VEVO01000001">
    <property type="protein sequence ID" value="KAF0047479.1"/>
    <property type="molecule type" value="Genomic_DNA"/>
</dbReference>
<accession>A0A6A4TRH1</accession>
<dbReference type="AlphaFoldDB" id="A0A6A4TRH1"/>
<keyword evidence="1" id="KW-0812">Transmembrane</keyword>
<sequence length="108" mass="11242">MAQGEESAIAESSGTVDNTTAAANVDCGATVLTLLLLLLSAYRTKADIDESMYSRNDGGCINQGVGHTEECGERTCLVGTIILAAPWTLLHSTGKAVMSRFGATVHPL</sequence>
<keyword evidence="1" id="KW-0472">Membrane</keyword>
<evidence type="ECO:0000313" key="3">
    <source>
        <dbReference type="Proteomes" id="UP000438429"/>
    </source>
</evidence>
<reference evidence="2 3" key="1">
    <citation type="submission" date="2019-06" db="EMBL/GenBank/DDBJ databases">
        <title>Draft genomes of female and male turbot (Scophthalmus maximus).</title>
        <authorList>
            <person name="Xu H."/>
            <person name="Xu X.-W."/>
            <person name="Shao C."/>
            <person name="Chen S."/>
        </authorList>
    </citation>
    <scope>NUCLEOTIDE SEQUENCE [LARGE SCALE GENOMIC DNA]</scope>
    <source>
        <strain evidence="2">Ysfricsl-2016a</strain>
        <tissue evidence="2">Blood</tissue>
    </source>
</reference>
<dbReference type="Proteomes" id="UP000438429">
    <property type="component" value="Unassembled WGS sequence"/>
</dbReference>
<keyword evidence="1" id="KW-1133">Transmembrane helix</keyword>
<feature type="transmembrane region" description="Helical" evidence="1">
    <location>
        <begin position="21"/>
        <end position="42"/>
    </location>
</feature>
<gene>
    <name evidence="2" type="ORF">F2P81_001112</name>
</gene>
<evidence type="ECO:0000256" key="1">
    <source>
        <dbReference type="SAM" id="Phobius"/>
    </source>
</evidence>
<protein>
    <submittedName>
        <fullName evidence="2">Uncharacterized protein</fullName>
    </submittedName>
</protein>
<name>A0A6A4TRH1_SCOMX</name>
<organism evidence="2 3">
    <name type="scientific">Scophthalmus maximus</name>
    <name type="common">Turbot</name>
    <name type="synonym">Psetta maxima</name>
    <dbReference type="NCBI Taxonomy" id="52904"/>
    <lineage>
        <taxon>Eukaryota</taxon>
        <taxon>Metazoa</taxon>
        <taxon>Chordata</taxon>
        <taxon>Craniata</taxon>
        <taxon>Vertebrata</taxon>
        <taxon>Euteleostomi</taxon>
        <taxon>Actinopterygii</taxon>
        <taxon>Neopterygii</taxon>
        <taxon>Teleostei</taxon>
        <taxon>Neoteleostei</taxon>
        <taxon>Acanthomorphata</taxon>
        <taxon>Carangaria</taxon>
        <taxon>Pleuronectiformes</taxon>
        <taxon>Pleuronectoidei</taxon>
        <taxon>Scophthalmidae</taxon>
        <taxon>Scophthalmus</taxon>
    </lineage>
</organism>